<dbReference type="InterPro" id="IPR029479">
    <property type="entry name" value="Nitroreductase"/>
</dbReference>
<comment type="similarity">
    <text evidence="2">Belongs to the nitroreductase family.</text>
</comment>
<feature type="domain" description="Nitroreductase" evidence="8">
    <location>
        <begin position="15"/>
        <end position="178"/>
    </location>
</feature>
<reference evidence="9" key="1">
    <citation type="journal article" date="2022" name="Arch. Microbiol.">
        <title>Thiomicrorhabdus immobilis sp. nov., a mesophilic sulfur-oxidizing bacterium isolated from sediment of a brackish lake in northern Japan.</title>
        <authorList>
            <person name="Kojima H."/>
            <person name="Mochizuki J."/>
            <person name="Kanda M."/>
            <person name="Watanabe T."/>
            <person name="Fukui M."/>
        </authorList>
    </citation>
    <scope>NUCLEOTIDE SEQUENCE</scope>
    <source>
        <strain evidence="9">Am19</strain>
    </source>
</reference>
<dbReference type="CDD" id="cd02135">
    <property type="entry name" value="YdjA-like"/>
    <property type="match status" value="1"/>
</dbReference>
<evidence type="ECO:0000256" key="5">
    <source>
        <dbReference type="ARBA" id="ARBA00022857"/>
    </source>
</evidence>
<gene>
    <name evidence="9" type="ORF">THMIRHAM_00300</name>
</gene>
<dbReference type="EMBL" id="AP024202">
    <property type="protein sequence ID" value="BCN92245.1"/>
    <property type="molecule type" value="Genomic_DNA"/>
</dbReference>
<keyword evidence="5" id="KW-0521">NADP</keyword>
<dbReference type="InterPro" id="IPR000415">
    <property type="entry name" value="Nitroreductase-like"/>
</dbReference>
<keyword evidence="3" id="KW-0285">Flavoprotein</keyword>
<evidence type="ECO:0000313" key="10">
    <source>
        <dbReference type="Proteomes" id="UP001054820"/>
    </source>
</evidence>
<evidence type="ECO:0000259" key="8">
    <source>
        <dbReference type="Pfam" id="PF00881"/>
    </source>
</evidence>
<name>A0ABM7MA76_9GAMM</name>
<dbReference type="PANTHER" id="PTHR43821">
    <property type="entry name" value="NAD(P)H NITROREDUCTASE YDJA-RELATED"/>
    <property type="match status" value="1"/>
</dbReference>
<evidence type="ECO:0000256" key="6">
    <source>
        <dbReference type="ARBA" id="ARBA00023002"/>
    </source>
</evidence>
<dbReference type="Pfam" id="PF00881">
    <property type="entry name" value="Nitroreductase"/>
    <property type="match status" value="1"/>
</dbReference>
<evidence type="ECO:0000256" key="2">
    <source>
        <dbReference type="ARBA" id="ARBA00007118"/>
    </source>
</evidence>
<evidence type="ECO:0000256" key="3">
    <source>
        <dbReference type="ARBA" id="ARBA00022630"/>
    </source>
</evidence>
<dbReference type="Proteomes" id="UP001054820">
    <property type="component" value="Chromosome"/>
</dbReference>
<evidence type="ECO:0000256" key="4">
    <source>
        <dbReference type="ARBA" id="ARBA00022643"/>
    </source>
</evidence>
<keyword evidence="7" id="KW-0520">NAD</keyword>
<evidence type="ECO:0000256" key="1">
    <source>
        <dbReference type="ARBA" id="ARBA00001917"/>
    </source>
</evidence>
<keyword evidence="10" id="KW-1185">Reference proteome</keyword>
<dbReference type="Gene3D" id="3.40.109.10">
    <property type="entry name" value="NADH Oxidase"/>
    <property type="match status" value="1"/>
</dbReference>
<comment type="cofactor">
    <cofactor evidence="1">
        <name>FMN</name>
        <dbReference type="ChEBI" id="CHEBI:58210"/>
    </cofactor>
</comment>
<dbReference type="SUPFAM" id="SSF55469">
    <property type="entry name" value="FMN-dependent nitroreductase-like"/>
    <property type="match status" value="1"/>
</dbReference>
<evidence type="ECO:0000256" key="7">
    <source>
        <dbReference type="ARBA" id="ARBA00023027"/>
    </source>
</evidence>
<dbReference type="InterPro" id="IPR052530">
    <property type="entry name" value="NAD(P)H_nitroreductase"/>
</dbReference>
<protein>
    <submittedName>
        <fullName evidence="9">Nitroreductase</fullName>
    </submittedName>
</protein>
<accession>A0ABM7MA76</accession>
<dbReference type="PANTHER" id="PTHR43821:SF1">
    <property type="entry name" value="NAD(P)H NITROREDUCTASE YDJA-RELATED"/>
    <property type="match status" value="1"/>
</dbReference>
<organism evidence="9 10">
    <name type="scientific">Thiomicrorhabdus immobilis</name>
    <dbReference type="NCBI Taxonomy" id="2791037"/>
    <lineage>
        <taxon>Bacteria</taxon>
        <taxon>Pseudomonadati</taxon>
        <taxon>Pseudomonadota</taxon>
        <taxon>Gammaproteobacteria</taxon>
        <taxon>Thiotrichales</taxon>
        <taxon>Piscirickettsiaceae</taxon>
        <taxon>Thiomicrorhabdus</taxon>
    </lineage>
</organism>
<keyword evidence="6" id="KW-0560">Oxidoreductase</keyword>
<keyword evidence="4" id="KW-0288">FMN</keyword>
<dbReference type="RefSeq" id="WP_237261951.1">
    <property type="nucleotide sequence ID" value="NZ_AP024202.1"/>
</dbReference>
<sequence length="203" mass="23416">MEFNQINTESLLNLIKSRRTCYQFLDKEIYPLDDTKLNNCLQAAIWAPNHKLTQPWQFYVVGEKLKNRLAEVYADNRASKKSQTDTECYAGFYQKALEKFMAIPQVILVGQVLAQDSTVRQEDYAACACAIQNFQLMAWQQKIGVQWSTGPIINDPRTYQNLSIEPSQIQLIGALYLGNIEENCQLKNQSKRKTVEEVTFYLD</sequence>
<dbReference type="InterPro" id="IPR026021">
    <property type="entry name" value="YdjA-like"/>
</dbReference>
<proteinExistence type="inferred from homology"/>
<evidence type="ECO:0000313" key="9">
    <source>
        <dbReference type="EMBL" id="BCN92245.1"/>
    </source>
</evidence>